<dbReference type="InterPro" id="IPR052336">
    <property type="entry name" value="MlaD_Phospholipid_Transporter"/>
</dbReference>
<evidence type="ECO:0000256" key="1">
    <source>
        <dbReference type="SAM" id="MobiDB-lite"/>
    </source>
</evidence>
<evidence type="ECO:0000259" key="2">
    <source>
        <dbReference type="Pfam" id="PF02470"/>
    </source>
</evidence>
<dbReference type="PANTHER" id="PTHR33371">
    <property type="entry name" value="INTERMEMBRANE PHOSPHOLIPID TRANSPORT SYSTEM BINDING PROTEIN MLAD-RELATED"/>
    <property type="match status" value="1"/>
</dbReference>
<evidence type="ECO:0000313" key="4">
    <source>
        <dbReference type="Proteomes" id="UP000005143"/>
    </source>
</evidence>
<comment type="caution">
    <text evidence="3">The sequence shown here is derived from an EMBL/GenBank/DDBJ whole genome shotgun (WGS) entry which is preliminary data.</text>
</comment>
<evidence type="ECO:0000313" key="3">
    <source>
        <dbReference type="EMBL" id="EHN09267.1"/>
    </source>
</evidence>
<proteinExistence type="predicted"/>
<gene>
    <name evidence="3" type="ORF">PAI11_39070</name>
</gene>
<accession>H0EAN3</accession>
<dbReference type="AlphaFoldDB" id="H0EAN3"/>
<dbReference type="InterPro" id="IPR003399">
    <property type="entry name" value="Mce/MlaD"/>
</dbReference>
<protein>
    <submittedName>
        <fullName evidence="3">MCE family protein</fullName>
    </submittedName>
</protein>
<dbReference type="PANTHER" id="PTHR33371:SF4">
    <property type="entry name" value="INTERMEMBRANE PHOSPHOLIPID TRANSPORT SYSTEM BINDING PROTEIN MLAD"/>
    <property type="match status" value="1"/>
</dbReference>
<name>H0EAN3_9ACTN</name>
<keyword evidence="4" id="KW-1185">Reference proteome</keyword>
<dbReference type="EMBL" id="AGUD01000296">
    <property type="protein sequence ID" value="EHN09267.1"/>
    <property type="molecule type" value="Genomic_DNA"/>
</dbReference>
<dbReference type="Pfam" id="PF02470">
    <property type="entry name" value="MlaD"/>
    <property type="match status" value="1"/>
</dbReference>
<organism evidence="3 4">
    <name type="scientific">Patulibacter medicamentivorans</name>
    <dbReference type="NCBI Taxonomy" id="1097667"/>
    <lineage>
        <taxon>Bacteria</taxon>
        <taxon>Bacillati</taxon>
        <taxon>Actinomycetota</taxon>
        <taxon>Thermoleophilia</taxon>
        <taxon>Solirubrobacterales</taxon>
        <taxon>Patulibacteraceae</taxon>
        <taxon>Patulibacter</taxon>
    </lineage>
</organism>
<reference evidence="3 4" key="1">
    <citation type="journal article" date="2013" name="Biodegradation">
        <title>Quantitative proteomic analysis of ibuprofen-degrading Patulibacter sp. strain I11.</title>
        <authorList>
            <person name="Almeida B."/>
            <person name="Kjeldal H."/>
            <person name="Lolas I."/>
            <person name="Knudsen A.D."/>
            <person name="Carvalho G."/>
            <person name="Nielsen K.L."/>
            <person name="Barreto Crespo M.T."/>
            <person name="Stensballe A."/>
            <person name="Nielsen J.L."/>
        </authorList>
    </citation>
    <scope>NUCLEOTIDE SEQUENCE [LARGE SCALE GENOMIC DNA]</scope>
    <source>
        <strain evidence="3 4">I11</strain>
    </source>
</reference>
<feature type="domain" description="Mce/MlaD" evidence="2">
    <location>
        <begin position="13"/>
        <end position="93"/>
    </location>
</feature>
<feature type="region of interest" description="Disordered" evidence="1">
    <location>
        <begin position="405"/>
        <end position="435"/>
    </location>
</feature>
<sequence>MLVVVLTLGSGSSYSVIAQFQDAGQLVKGNLVKVGGATIGTVGDVRLGDNGQAEIVLKIDDGEFKPLHKGTRAVLRNSSLSSVAGRIVVLEPGPNNAPELKDQGLIPAIDTRSATDVDQVLNAVDTKGRQYLQDVVRGGATAFVGSEAATNQLLERLSPALGQTRLTLEELTSDEPALQRLIASSAAVSSTFASSKDDLEQGLVAAAATLRATADERDALRRTIERGPAFLRRANSTFAGSRTLLNEARPLLRETRPLAPKLAKTLRIVQPLAAQTKPLLRDVRAAIPDLSDVLRRTPKLADQTVPSLTELTRALVGAKPIVTEVRRYAPDVVAGLSTSFGGKSAGYYDANGHYGRIGLTISDGALPDLLRPLLGGLVDTLAPLLGSGISAPQTHVVNRCPGSATQAAADGSNPWPEGFAGTCDPKQVNLGGGTP</sequence>
<dbReference type="Proteomes" id="UP000005143">
    <property type="component" value="Unassembled WGS sequence"/>
</dbReference>